<dbReference type="GO" id="GO:0003747">
    <property type="term" value="F:translation release factor activity"/>
    <property type="evidence" value="ECO:0007669"/>
    <property type="project" value="InterPro"/>
</dbReference>
<sequence length="133" mass="15288">MDKEELTKEIWFKTARSGGAGGQNVNKVESKVMLFWDVNNSGAFDEMQKNRILSGLSNRISSEGILLLEASQSRSQLENKEAVIARFFQLLAEALKPIKKRVPTRIPKSKILQRLDRKKKQSEKKQQRKRCDL</sequence>
<evidence type="ECO:0000313" key="4">
    <source>
        <dbReference type="Proteomes" id="UP000245627"/>
    </source>
</evidence>
<dbReference type="RefSeq" id="WP_116776165.1">
    <property type="nucleotide sequence ID" value="NZ_QDKG01000004.1"/>
</dbReference>
<keyword evidence="4" id="KW-1185">Reference proteome</keyword>
<dbReference type="Proteomes" id="UP000245627">
    <property type="component" value="Unassembled WGS sequence"/>
</dbReference>
<keyword evidence="3" id="KW-0378">Hydrolase</keyword>
<dbReference type="PANTHER" id="PTHR47814">
    <property type="entry name" value="PEPTIDYL-TRNA HYDROLASE ARFB"/>
    <property type="match status" value="1"/>
</dbReference>
<dbReference type="AlphaFoldDB" id="A0A2T8HH75"/>
<evidence type="ECO:0000313" key="3">
    <source>
        <dbReference type="EMBL" id="PVH24784.1"/>
    </source>
</evidence>
<gene>
    <name evidence="3" type="ORF">DC487_11730</name>
</gene>
<dbReference type="InterPro" id="IPR000352">
    <property type="entry name" value="Pep_chain_release_fac_I"/>
</dbReference>
<protein>
    <submittedName>
        <fullName evidence="3">Aminoacyl-tRNA hydrolase</fullName>
    </submittedName>
</protein>
<proteinExistence type="predicted"/>
<reference evidence="3 4" key="1">
    <citation type="submission" date="2018-04" db="EMBL/GenBank/DDBJ databases">
        <title>Sphingobacterium cortibacter sp. nov.</title>
        <authorList>
            <person name="Li Y."/>
        </authorList>
    </citation>
    <scope>NUCLEOTIDE SEQUENCE [LARGE SCALE GENOMIC DNA]</scope>
    <source>
        <strain evidence="3 4">2c-3</strain>
    </source>
</reference>
<accession>A0A2T8HH75</accession>
<dbReference type="GO" id="GO:0004045">
    <property type="term" value="F:peptidyl-tRNA hydrolase activity"/>
    <property type="evidence" value="ECO:0007669"/>
    <property type="project" value="TreeGrafter"/>
</dbReference>
<feature type="compositionally biased region" description="Basic and acidic residues" evidence="1">
    <location>
        <begin position="123"/>
        <end position="133"/>
    </location>
</feature>
<evidence type="ECO:0000256" key="1">
    <source>
        <dbReference type="SAM" id="MobiDB-lite"/>
    </source>
</evidence>
<feature type="domain" description="Prokaryotic-type class I peptide chain release factors" evidence="2">
    <location>
        <begin position="16"/>
        <end position="32"/>
    </location>
</feature>
<dbReference type="EMBL" id="QDKG01000004">
    <property type="protein sequence ID" value="PVH24784.1"/>
    <property type="molecule type" value="Genomic_DNA"/>
</dbReference>
<dbReference type="PROSITE" id="PS00745">
    <property type="entry name" value="RF_PROK_I"/>
    <property type="match status" value="1"/>
</dbReference>
<dbReference type="NCBIfam" id="NF006718">
    <property type="entry name" value="PRK09256.1"/>
    <property type="match status" value="1"/>
</dbReference>
<dbReference type="GO" id="GO:0043022">
    <property type="term" value="F:ribosome binding"/>
    <property type="evidence" value="ECO:0007669"/>
    <property type="project" value="TreeGrafter"/>
</dbReference>
<dbReference type="Gene3D" id="3.30.160.20">
    <property type="match status" value="1"/>
</dbReference>
<name>A0A2T8HH75_9SPHI</name>
<dbReference type="PANTHER" id="PTHR47814:SF1">
    <property type="entry name" value="PEPTIDYL-TRNA HYDROLASE ARFB"/>
    <property type="match status" value="1"/>
</dbReference>
<dbReference type="SUPFAM" id="SSF110916">
    <property type="entry name" value="Peptidyl-tRNA hydrolase domain-like"/>
    <property type="match status" value="1"/>
</dbReference>
<dbReference type="OrthoDB" id="9815709at2"/>
<dbReference type="GO" id="GO:0072344">
    <property type="term" value="P:rescue of stalled ribosome"/>
    <property type="evidence" value="ECO:0007669"/>
    <property type="project" value="TreeGrafter"/>
</dbReference>
<organism evidence="3 4">
    <name type="scientific">Sphingobacterium corticibacter</name>
    <dbReference type="NCBI Taxonomy" id="2171749"/>
    <lineage>
        <taxon>Bacteria</taxon>
        <taxon>Pseudomonadati</taxon>
        <taxon>Bacteroidota</taxon>
        <taxon>Sphingobacteriia</taxon>
        <taxon>Sphingobacteriales</taxon>
        <taxon>Sphingobacteriaceae</taxon>
        <taxon>Sphingobacterium</taxon>
    </lineage>
</organism>
<feature type="region of interest" description="Disordered" evidence="1">
    <location>
        <begin position="109"/>
        <end position="133"/>
    </location>
</feature>
<dbReference type="Pfam" id="PF00472">
    <property type="entry name" value="RF-1"/>
    <property type="match status" value="1"/>
</dbReference>
<comment type="caution">
    <text evidence="3">The sequence shown here is derived from an EMBL/GenBank/DDBJ whole genome shotgun (WGS) entry which is preliminary data.</text>
</comment>
<evidence type="ECO:0000259" key="2">
    <source>
        <dbReference type="PROSITE" id="PS00745"/>
    </source>
</evidence>